<sequence length="526" mass="60004">MFEGLLAPIGHHTSYWMLGGIIVCGIIDKAIRARRRNPRLLPRPPGPKGLPILGSALEMPREQPWLVYDQWFKVYGDMVYFEVLGQPFLVLGSLRRTTDLFDRRSSIYSDRPRMPMLIELMDWTFNMVLMPYGPWWRQHRKTFNEYFHQNAVAKYIPVQQHEVRVFLYELLRKPQDFMESSRHMFAATIMRVVYGIRIKDSTDPSVAAAEKALEILNTAGTPGAFLVDVLPILKYVPSWLPGAGFKKKAAKWKKYNTLIVERPFQRVEELLREGEALPSMASALLERLPERNDPSYVEERKLGQNATCLAYLGGADTTLSAVHSFFLAMILYPEVQRKAQAELDLIVGQHRLPDFSDYDFLPYINALAKETMRWHLVTPLAIPHRCTEDNEYDGFFIPKGTIVMGNAWTILHDPVAYPSPSEFRPERFLKDGKLDPTVRSPDCAAFGFGRRICPGRHMSNNSLYCVISSFLAVYNISAPLDSLGNPVDVQPEFNDGLVSFPLPFKCTIKPRSPQAEALIRSGIEMD</sequence>
<dbReference type="InterPro" id="IPR050364">
    <property type="entry name" value="Cytochrome_P450_fung"/>
</dbReference>
<dbReference type="GO" id="GO:0016705">
    <property type="term" value="F:oxidoreductase activity, acting on paired donors, with incorporation or reduction of molecular oxygen"/>
    <property type="evidence" value="ECO:0007669"/>
    <property type="project" value="InterPro"/>
</dbReference>
<feature type="binding site" description="axial binding residue" evidence="9">
    <location>
        <position position="453"/>
    </location>
    <ligand>
        <name>heme</name>
        <dbReference type="ChEBI" id="CHEBI:30413"/>
    </ligand>
    <ligandPart>
        <name>Fe</name>
        <dbReference type="ChEBI" id="CHEBI:18248"/>
    </ligandPart>
</feature>
<dbReference type="EMBL" id="JAFIQS010000003">
    <property type="protein sequence ID" value="KAG5171122.1"/>
    <property type="molecule type" value="Genomic_DNA"/>
</dbReference>
<dbReference type="GO" id="GO:0004497">
    <property type="term" value="F:monooxygenase activity"/>
    <property type="evidence" value="ECO:0007669"/>
    <property type="project" value="UniProtKB-KW"/>
</dbReference>
<keyword evidence="6 10" id="KW-0560">Oxidoreductase</keyword>
<dbReference type="SUPFAM" id="SSF48264">
    <property type="entry name" value="Cytochrome P450"/>
    <property type="match status" value="1"/>
</dbReference>
<evidence type="ECO:0000256" key="10">
    <source>
        <dbReference type="RuleBase" id="RU000461"/>
    </source>
</evidence>
<keyword evidence="5 9" id="KW-0479">Metal-binding</keyword>
<evidence type="ECO:0000313" key="11">
    <source>
        <dbReference type="EMBL" id="KAG5171122.1"/>
    </source>
</evidence>
<dbReference type="Pfam" id="PF00067">
    <property type="entry name" value="p450"/>
    <property type="match status" value="1"/>
</dbReference>
<proteinExistence type="inferred from homology"/>
<dbReference type="InterPro" id="IPR017972">
    <property type="entry name" value="Cyt_P450_CS"/>
</dbReference>
<comment type="pathway">
    <text evidence="2">Secondary metabolite biosynthesis.</text>
</comment>
<comment type="similarity">
    <text evidence="3 10">Belongs to the cytochrome P450 family.</text>
</comment>
<accession>A0A8H8CLQ4</accession>
<name>A0A8H8CLQ4_PSICU</name>
<evidence type="ECO:0000256" key="2">
    <source>
        <dbReference type="ARBA" id="ARBA00005179"/>
    </source>
</evidence>
<dbReference type="InterPro" id="IPR002401">
    <property type="entry name" value="Cyt_P450_E_grp-I"/>
</dbReference>
<evidence type="ECO:0000256" key="7">
    <source>
        <dbReference type="ARBA" id="ARBA00023004"/>
    </source>
</evidence>
<gene>
    <name evidence="11" type="ORF">JR316_003205</name>
</gene>
<protein>
    <recommendedName>
        <fullName evidence="12">Cytochrome P450</fullName>
    </recommendedName>
</protein>
<dbReference type="CDD" id="cd11065">
    <property type="entry name" value="CYP64-like"/>
    <property type="match status" value="1"/>
</dbReference>
<dbReference type="PRINTS" id="PR00463">
    <property type="entry name" value="EP450I"/>
</dbReference>
<keyword evidence="4 9" id="KW-0349">Heme</keyword>
<dbReference type="PANTHER" id="PTHR46300">
    <property type="entry name" value="P450, PUTATIVE (EUROFUNG)-RELATED-RELATED"/>
    <property type="match status" value="1"/>
</dbReference>
<dbReference type="PANTHER" id="PTHR46300:SF7">
    <property type="entry name" value="P450, PUTATIVE (EUROFUNG)-RELATED"/>
    <property type="match status" value="1"/>
</dbReference>
<dbReference type="Gene3D" id="1.10.630.10">
    <property type="entry name" value="Cytochrome P450"/>
    <property type="match status" value="1"/>
</dbReference>
<dbReference type="GO" id="GO:0005506">
    <property type="term" value="F:iron ion binding"/>
    <property type="evidence" value="ECO:0007669"/>
    <property type="project" value="InterPro"/>
</dbReference>
<keyword evidence="8 10" id="KW-0503">Monooxygenase</keyword>
<evidence type="ECO:0000256" key="9">
    <source>
        <dbReference type="PIRSR" id="PIRSR602401-1"/>
    </source>
</evidence>
<comment type="cofactor">
    <cofactor evidence="1 9">
        <name>heme</name>
        <dbReference type="ChEBI" id="CHEBI:30413"/>
    </cofactor>
</comment>
<keyword evidence="7 9" id="KW-0408">Iron</keyword>
<evidence type="ECO:0008006" key="12">
    <source>
        <dbReference type="Google" id="ProtNLM"/>
    </source>
</evidence>
<comment type="caution">
    <text evidence="11">The sequence shown here is derived from an EMBL/GenBank/DDBJ whole genome shotgun (WGS) entry which is preliminary data.</text>
</comment>
<organism evidence="11">
    <name type="scientific">Psilocybe cubensis</name>
    <name type="common">Psychedelic mushroom</name>
    <name type="synonym">Stropharia cubensis</name>
    <dbReference type="NCBI Taxonomy" id="181762"/>
    <lineage>
        <taxon>Eukaryota</taxon>
        <taxon>Fungi</taxon>
        <taxon>Dikarya</taxon>
        <taxon>Basidiomycota</taxon>
        <taxon>Agaricomycotina</taxon>
        <taxon>Agaricomycetes</taxon>
        <taxon>Agaricomycetidae</taxon>
        <taxon>Agaricales</taxon>
        <taxon>Agaricineae</taxon>
        <taxon>Strophariaceae</taxon>
        <taxon>Psilocybe</taxon>
    </lineage>
</organism>
<reference evidence="11" key="1">
    <citation type="submission" date="2021-02" db="EMBL/GenBank/DDBJ databases">
        <title>Psilocybe cubensis genome.</title>
        <authorList>
            <person name="Mckernan K.J."/>
            <person name="Crawford S."/>
            <person name="Trippe A."/>
            <person name="Kane L.T."/>
            <person name="Mclaughlin S."/>
        </authorList>
    </citation>
    <scope>NUCLEOTIDE SEQUENCE [LARGE SCALE GENOMIC DNA]</scope>
    <source>
        <strain evidence="11">MGC-MH-2018</strain>
    </source>
</reference>
<dbReference type="AlphaFoldDB" id="A0A8H8CLQ4"/>
<evidence type="ECO:0000256" key="8">
    <source>
        <dbReference type="ARBA" id="ARBA00023033"/>
    </source>
</evidence>
<evidence type="ECO:0000256" key="3">
    <source>
        <dbReference type="ARBA" id="ARBA00010617"/>
    </source>
</evidence>
<evidence type="ECO:0000256" key="1">
    <source>
        <dbReference type="ARBA" id="ARBA00001971"/>
    </source>
</evidence>
<evidence type="ECO:0000256" key="5">
    <source>
        <dbReference type="ARBA" id="ARBA00022723"/>
    </source>
</evidence>
<evidence type="ECO:0000256" key="6">
    <source>
        <dbReference type="ARBA" id="ARBA00023002"/>
    </source>
</evidence>
<evidence type="ECO:0000256" key="4">
    <source>
        <dbReference type="ARBA" id="ARBA00022617"/>
    </source>
</evidence>
<dbReference type="GO" id="GO:0020037">
    <property type="term" value="F:heme binding"/>
    <property type="evidence" value="ECO:0007669"/>
    <property type="project" value="InterPro"/>
</dbReference>
<dbReference type="InterPro" id="IPR036396">
    <property type="entry name" value="Cyt_P450_sf"/>
</dbReference>
<dbReference type="PROSITE" id="PS00086">
    <property type="entry name" value="CYTOCHROME_P450"/>
    <property type="match status" value="1"/>
</dbReference>
<dbReference type="InterPro" id="IPR001128">
    <property type="entry name" value="Cyt_P450"/>
</dbReference>